<keyword evidence="3 6" id="KW-1133">Transmembrane helix</keyword>
<dbReference type="PRINTS" id="PR01036">
    <property type="entry name" value="TCRTETB"/>
</dbReference>
<dbReference type="InterPro" id="IPR011701">
    <property type="entry name" value="MFS"/>
</dbReference>
<feature type="transmembrane region" description="Helical" evidence="6">
    <location>
        <begin position="174"/>
        <end position="195"/>
    </location>
</feature>
<feature type="compositionally biased region" description="Polar residues" evidence="5">
    <location>
        <begin position="17"/>
        <end position="39"/>
    </location>
</feature>
<evidence type="ECO:0000313" key="8">
    <source>
        <dbReference type="EMBL" id="KUJ07065.1"/>
    </source>
</evidence>
<evidence type="ECO:0000256" key="1">
    <source>
        <dbReference type="ARBA" id="ARBA00004141"/>
    </source>
</evidence>
<dbReference type="PANTHER" id="PTHR23501:SF198">
    <property type="entry name" value="AZOLE RESISTANCE PROTEIN 1-RELATED"/>
    <property type="match status" value="1"/>
</dbReference>
<dbReference type="RefSeq" id="XP_018061420.1">
    <property type="nucleotide sequence ID" value="XM_018217267.1"/>
</dbReference>
<feature type="transmembrane region" description="Helical" evidence="6">
    <location>
        <begin position="207"/>
        <end position="225"/>
    </location>
</feature>
<sequence length="535" mass="56821">MSPILQRQKDPDKASNLPKSINGSSELSPRVQNSNNSSVGTSYPTGMTLILIFVSLCTSTFLVTLDGTIIATAIPTITSQFNSLNGVSWYNVAFLLTTCAFQLPYGRAYSLFNMKWVFISAIVIFEVGSTICGTAPNSLALIIGRAIAGIGSGGIFSGCFIVIAKIIPLRKRSLFAGLIGAMFGIASVVGPLLGGAFTTRVSWRRCFYINLPVGGIALAVVTLFLPKSSWLDVFKKFDPIGTALFVSSIICLLLALHPRVITTLTCFGVSIIAWAVFQYFQGENATIPKSVLSQRSVVGACLYTMFGAASFSAVVYYLPIWFQAIRQDDAEQSGIHTLPLILSLVIVSVSSGALVSICGYYTPFLILGTVLMSVGAGLLYTLKADVSTGPWIGYQILFGAGIGMTLEQCNIPAGTSLATLVRSLGGSIAVAICQNVFEQKLWTNLVAVLPDLDVSVIGRSGATALVANARAALGGNSEAVQEVLNLYNDAVVQTFLVALILAALTLPAALLVEWKSVKKEKSEESEDKEKAAVKV</sequence>
<dbReference type="GeneID" id="28826993"/>
<evidence type="ECO:0000256" key="6">
    <source>
        <dbReference type="SAM" id="Phobius"/>
    </source>
</evidence>
<dbReference type="Proteomes" id="UP000070700">
    <property type="component" value="Unassembled WGS sequence"/>
</dbReference>
<feature type="transmembrane region" description="Helical" evidence="6">
    <location>
        <begin position="49"/>
        <end position="75"/>
    </location>
</feature>
<keyword evidence="9" id="KW-1185">Reference proteome</keyword>
<feature type="transmembrane region" description="Helical" evidence="6">
    <location>
        <begin position="87"/>
        <end position="105"/>
    </location>
</feature>
<comment type="subcellular location">
    <subcellularLocation>
        <location evidence="1">Membrane</location>
        <topology evidence="1">Multi-pass membrane protein</topology>
    </subcellularLocation>
</comment>
<protein>
    <submittedName>
        <fullName evidence="8">MFS general substrate transporter</fullName>
    </submittedName>
</protein>
<dbReference type="AlphaFoldDB" id="A0A132B3T1"/>
<feature type="region of interest" description="Disordered" evidence="5">
    <location>
        <begin position="1"/>
        <end position="39"/>
    </location>
</feature>
<feature type="transmembrane region" description="Helical" evidence="6">
    <location>
        <begin position="338"/>
        <end position="357"/>
    </location>
</feature>
<feature type="domain" description="Major facilitator superfamily (MFS) profile" evidence="7">
    <location>
        <begin position="52"/>
        <end position="517"/>
    </location>
</feature>
<dbReference type="FunCoup" id="A0A132B3T1">
    <property type="interactions" value="83"/>
</dbReference>
<evidence type="ECO:0000313" key="9">
    <source>
        <dbReference type="Proteomes" id="UP000070700"/>
    </source>
</evidence>
<proteinExistence type="predicted"/>
<accession>A0A132B3T1</accession>
<feature type="transmembrane region" description="Helical" evidence="6">
    <location>
        <begin position="117"/>
        <end position="136"/>
    </location>
</feature>
<dbReference type="EMBL" id="KQ947442">
    <property type="protein sequence ID" value="KUJ07065.1"/>
    <property type="molecule type" value="Genomic_DNA"/>
</dbReference>
<dbReference type="SUPFAM" id="SSF103473">
    <property type="entry name" value="MFS general substrate transporter"/>
    <property type="match status" value="1"/>
</dbReference>
<dbReference type="CDD" id="cd17502">
    <property type="entry name" value="MFS_Azr1_MDR_like"/>
    <property type="match status" value="1"/>
</dbReference>
<dbReference type="Pfam" id="PF07690">
    <property type="entry name" value="MFS_1"/>
    <property type="match status" value="1"/>
</dbReference>
<dbReference type="OrthoDB" id="10021397at2759"/>
<evidence type="ECO:0000259" key="7">
    <source>
        <dbReference type="PROSITE" id="PS50850"/>
    </source>
</evidence>
<evidence type="ECO:0000256" key="4">
    <source>
        <dbReference type="ARBA" id="ARBA00023136"/>
    </source>
</evidence>
<name>A0A132B3T1_MOLSC</name>
<gene>
    <name evidence="8" type="ORF">LY89DRAFT_702686</name>
</gene>
<dbReference type="KEGG" id="psco:LY89DRAFT_702686"/>
<dbReference type="PROSITE" id="PS50850">
    <property type="entry name" value="MFS"/>
    <property type="match status" value="1"/>
</dbReference>
<feature type="transmembrane region" description="Helical" evidence="6">
    <location>
        <begin position="142"/>
        <end position="167"/>
    </location>
</feature>
<reference evidence="8 9" key="1">
    <citation type="submission" date="2015-10" db="EMBL/GenBank/DDBJ databases">
        <title>Full genome of DAOMC 229536 Phialocephala scopiformis, a fungal endophyte of spruce producing the potent anti-insectan compound rugulosin.</title>
        <authorList>
            <consortium name="DOE Joint Genome Institute"/>
            <person name="Walker A.K."/>
            <person name="Frasz S.L."/>
            <person name="Seifert K.A."/>
            <person name="Miller J.D."/>
            <person name="Mondo S.J."/>
            <person name="Labutti K."/>
            <person name="Lipzen A."/>
            <person name="Dockter R."/>
            <person name="Kennedy M."/>
            <person name="Grigoriev I.V."/>
            <person name="Spatafora J.W."/>
        </authorList>
    </citation>
    <scope>NUCLEOTIDE SEQUENCE [LARGE SCALE GENOMIC DNA]</scope>
    <source>
        <strain evidence="8 9">CBS 120377</strain>
    </source>
</reference>
<dbReference type="GO" id="GO:0022857">
    <property type="term" value="F:transmembrane transporter activity"/>
    <property type="evidence" value="ECO:0007669"/>
    <property type="project" value="InterPro"/>
</dbReference>
<feature type="transmembrane region" description="Helical" evidence="6">
    <location>
        <begin position="300"/>
        <end position="318"/>
    </location>
</feature>
<dbReference type="InterPro" id="IPR036259">
    <property type="entry name" value="MFS_trans_sf"/>
</dbReference>
<evidence type="ECO:0000256" key="3">
    <source>
        <dbReference type="ARBA" id="ARBA00022989"/>
    </source>
</evidence>
<feature type="transmembrane region" description="Helical" evidence="6">
    <location>
        <begin position="237"/>
        <end position="255"/>
    </location>
</feature>
<organism evidence="8 9">
    <name type="scientific">Mollisia scopiformis</name>
    <name type="common">Conifer needle endophyte fungus</name>
    <name type="synonym">Phialocephala scopiformis</name>
    <dbReference type="NCBI Taxonomy" id="149040"/>
    <lineage>
        <taxon>Eukaryota</taxon>
        <taxon>Fungi</taxon>
        <taxon>Dikarya</taxon>
        <taxon>Ascomycota</taxon>
        <taxon>Pezizomycotina</taxon>
        <taxon>Leotiomycetes</taxon>
        <taxon>Helotiales</taxon>
        <taxon>Mollisiaceae</taxon>
        <taxon>Mollisia</taxon>
    </lineage>
</organism>
<evidence type="ECO:0000256" key="5">
    <source>
        <dbReference type="SAM" id="MobiDB-lite"/>
    </source>
</evidence>
<feature type="transmembrane region" description="Helical" evidence="6">
    <location>
        <begin position="490"/>
        <end position="512"/>
    </location>
</feature>
<feature type="transmembrane region" description="Helical" evidence="6">
    <location>
        <begin position="261"/>
        <end position="280"/>
    </location>
</feature>
<feature type="transmembrane region" description="Helical" evidence="6">
    <location>
        <begin position="364"/>
        <end position="382"/>
    </location>
</feature>
<keyword evidence="4 6" id="KW-0472">Membrane</keyword>
<dbReference type="Gene3D" id="1.20.1250.20">
    <property type="entry name" value="MFS general substrate transporter like domains"/>
    <property type="match status" value="1"/>
</dbReference>
<dbReference type="InterPro" id="IPR020846">
    <property type="entry name" value="MFS_dom"/>
</dbReference>
<keyword evidence="2 6" id="KW-0812">Transmembrane</keyword>
<dbReference type="InParanoid" id="A0A132B3T1"/>
<dbReference type="PANTHER" id="PTHR23501">
    <property type="entry name" value="MAJOR FACILITATOR SUPERFAMILY"/>
    <property type="match status" value="1"/>
</dbReference>
<evidence type="ECO:0000256" key="2">
    <source>
        <dbReference type="ARBA" id="ARBA00022692"/>
    </source>
</evidence>
<dbReference type="GO" id="GO:0005886">
    <property type="term" value="C:plasma membrane"/>
    <property type="evidence" value="ECO:0007669"/>
    <property type="project" value="TreeGrafter"/>
</dbReference>